<keyword evidence="2" id="KW-0479">Metal-binding</keyword>
<keyword evidence="4" id="KW-0067">ATP-binding</keyword>
<dbReference type="OrthoDB" id="64566at2759"/>
<evidence type="ECO:0000313" key="7">
    <source>
        <dbReference type="EMBL" id="KDN65088.1"/>
    </source>
</evidence>
<name>A0A066X7G6_COLSU</name>
<dbReference type="Gene3D" id="3.30.1490.330">
    <property type="match status" value="1"/>
</dbReference>
<dbReference type="EMBL" id="JMSE01001066">
    <property type="protein sequence ID" value="KDN65088.1"/>
    <property type="molecule type" value="Genomic_DNA"/>
</dbReference>
<evidence type="ECO:0000256" key="3">
    <source>
        <dbReference type="ARBA" id="ARBA00022741"/>
    </source>
</evidence>
<sequence>MRRVTVEKRPNATRLVKSQGLVFADLVAPNATEPYWPDNRYYSFTQEEVFLLEKATTEVFEMCCEAVEYLLEHSDIITQKMAIPTFALEQIKQSWDREPAWGSIYGRFDICFGGLNHPDARLRVPKFYEFNADTPTSLLETALIQWFWLEQTGYGNDQFNNLTERLVDGWKRNLTLIDNTLGYRPTVYFAVSEGEPTGEDAMNTLVLQETCQEAGWPTKSITMEEIRLSQEDGRFYDAQGAHIDVVFKLYPWEYMISEQFGTACFDDMDNVGKRDHEGNYIGGTIWIEPPYKMLWSNKALFAILWDLFKDDPRGRWLLPTYLADERPGSMKSYATKPIFSREGADIILRQGGSTIQDATTGVYGAQGYVVQDLATLPVFHDNDNRSHYPVLGIWVVDGEPAGMGIREDDTPITTNASVFVPHSIEDGPLNYSKKVVPDEREVEEALSSRPFLDPLTMQESDIIRYIKSIVF</sequence>
<dbReference type="GO" id="GO:0016874">
    <property type="term" value="F:ligase activity"/>
    <property type="evidence" value="ECO:0007669"/>
    <property type="project" value="UniProtKB-KW"/>
</dbReference>
<dbReference type="STRING" id="1173701.A0A066X7G6"/>
<accession>A0A066X7G6</accession>
<evidence type="ECO:0000259" key="6">
    <source>
        <dbReference type="Pfam" id="PF03738"/>
    </source>
</evidence>
<comment type="caution">
    <text evidence="7">The sequence shown here is derived from an EMBL/GenBank/DDBJ whole genome shotgun (WGS) entry which is preliminary data.</text>
</comment>
<evidence type="ECO:0000313" key="8">
    <source>
        <dbReference type="Proteomes" id="UP000027238"/>
    </source>
</evidence>
<dbReference type="eggNOG" id="ENOG502QUZK">
    <property type="taxonomic scope" value="Eukaryota"/>
</dbReference>
<dbReference type="Pfam" id="PF03738">
    <property type="entry name" value="GSP_synth"/>
    <property type="match status" value="1"/>
</dbReference>
<proteinExistence type="predicted"/>
<dbReference type="AlphaFoldDB" id="A0A066X7G6"/>
<organism evidence="7 8">
    <name type="scientific">Colletotrichum sublineola</name>
    <name type="common">Sorghum anthracnose fungus</name>
    <dbReference type="NCBI Taxonomy" id="1173701"/>
    <lineage>
        <taxon>Eukaryota</taxon>
        <taxon>Fungi</taxon>
        <taxon>Dikarya</taxon>
        <taxon>Ascomycota</taxon>
        <taxon>Pezizomycotina</taxon>
        <taxon>Sordariomycetes</taxon>
        <taxon>Hypocreomycetidae</taxon>
        <taxon>Glomerellales</taxon>
        <taxon>Glomerellaceae</taxon>
        <taxon>Colletotrichum</taxon>
        <taxon>Colletotrichum graminicola species complex</taxon>
    </lineage>
</organism>
<dbReference type="SUPFAM" id="SSF52440">
    <property type="entry name" value="PreATP-grasp domain"/>
    <property type="match status" value="1"/>
</dbReference>
<evidence type="ECO:0000256" key="2">
    <source>
        <dbReference type="ARBA" id="ARBA00022723"/>
    </source>
</evidence>
<dbReference type="GO" id="GO:0046872">
    <property type="term" value="F:metal ion binding"/>
    <property type="evidence" value="ECO:0007669"/>
    <property type="project" value="UniProtKB-KW"/>
</dbReference>
<evidence type="ECO:0000256" key="5">
    <source>
        <dbReference type="ARBA" id="ARBA00022842"/>
    </source>
</evidence>
<gene>
    <name evidence="7" type="ORF">CSUB01_11566</name>
</gene>
<keyword evidence="5" id="KW-0460">Magnesium</keyword>
<keyword evidence="8" id="KW-1185">Reference proteome</keyword>
<dbReference type="GO" id="GO:0005524">
    <property type="term" value="F:ATP binding"/>
    <property type="evidence" value="ECO:0007669"/>
    <property type="project" value="UniProtKB-KW"/>
</dbReference>
<dbReference type="Proteomes" id="UP000027238">
    <property type="component" value="Unassembled WGS sequence"/>
</dbReference>
<evidence type="ECO:0000256" key="1">
    <source>
        <dbReference type="ARBA" id="ARBA00022598"/>
    </source>
</evidence>
<evidence type="ECO:0000256" key="4">
    <source>
        <dbReference type="ARBA" id="ARBA00022840"/>
    </source>
</evidence>
<dbReference type="InterPro" id="IPR005494">
    <property type="entry name" value="GSPS_pre-ATP-grasp-like_dom"/>
</dbReference>
<dbReference type="HOGENOM" id="CLU_059175_0_0_1"/>
<feature type="domain" description="Glutathionylspermidine synthase pre-ATP-grasp-like" evidence="6">
    <location>
        <begin position="15"/>
        <end position="424"/>
    </location>
</feature>
<keyword evidence="1" id="KW-0436">Ligase</keyword>
<dbReference type="SUPFAM" id="SSF56059">
    <property type="entry name" value="Glutathione synthetase ATP-binding domain-like"/>
    <property type="match status" value="1"/>
</dbReference>
<reference evidence="8" key="1">
    <citation type="journal article" date="2014" name="Genome Announc.">
        <title>Draft genome sequence of Colletotrichum sublineola, a destructive pathogen of cultivated sorghum.</title>
        <authorList>
            <person name="Baroncelli R."/>
            <person name="Sanz-Martin J.M."/>
            <person name="Rech G.E."/>
            <person name="Sukno S.A."/>
            <person name="Thon M.R."/>
        </authorList>
    </citation>
    <scope>NUCLEOTIDE SEQUENCE [LARGE SCALE GENOMIC DNA]</scope>
    <source>
        <strain evidence="8">TX430BB</strain>
    </source>
</reference>
<keyword evidence="3" id="KW-0547">Nucleotide-binding</keyword>
<dbReference type="OMA" id="CFKLYPW"/>
<protein>
    <submittedName>
        <fullName evidence="7">Putative glutathionylspermidine synthase</fullName>
    </submittedName>
</protein>
<dbReference type="InterPro" id="IPR016185">
    <property type="entry name" value="PreATP-grasp_dom_sf"/>
</dbReference>